<feature type="transmembrane region" description="Helical" evidence="1">
    <location>
        <begin position="353"/>
        <end position="376"/>
    </location>
</feature>
<feature type="transmembrane region" description="Helical" evidence="1">
    <location>
        <begin position="112"/>
        <end position="132"/>
    </location>
</feature>
<dbReference type="EMBL" id="CP003587">
    <property type="protein sequence ID" value="AGY59684.1"/>
    <property type="molecule type" value="Genomic_DNA"/>
</dbReference>
<keyword evidence="1" id="KW-0472">Membrane</keyword>
<gene>
    <name evidence="3" type="ORF">GKIL_3438</name>
</gene>
<keyword evidence="3" id="KW-0012">Acyltransferase</keyword>
<dbReference type="eggNOG" id="COG1835">
    <property type="taxonomic scope" value="Bacteria"/>
</dbReference>
<feature type="transmembrane region" description="Helical" evidence="1">
    <location>
        <begin position="225"/>
        <end position="245"/>
    </location>
</feature>
<keyword evidence="3" id="KW-0808">Transferase</keyword>
<feature type="transmembrane region" description="Helical" evidence="1">
    <location>
        <begin position="198"/>
        <end position="219"/>
    </location>
</feature>
<feature type="transmembrane region" description="Helical" evidence="1">
    <location>
        <begin position="283"/>
        <end position="305"/>
    </location>
</feature>
<dbReference type="InterPro" id="IPR050879">
    <property type="entry name" value="Acyltransferase_3"/>
</dbReference>
<organism evidence="3 4">
    <name type="scientific">Gloeobacter kilaueensis (strain ATCC BAA-2537 / CCAP 1431/1 / ULC 316 / JS1)</name>
    <dbReference type="NCBI Taxonomy" id="1183438"/>
    <lineage>
        <taxon>Bacteria</taxon>
        <taxon>Bacillati</taxon>
        <taxon>Cyanobacteriota</taxon>
        <taxon>Cyanophyceae</taxon>
        <taxon>Gloeobacterales</taxon>
        <taxon>Gloeobacteraceae</taxon>
        <taxon>Gloeobacter</taxon>
    </lineage>
</organism>
<keyword evidence="1" id="KW-1133">Transmembrane helix</keyword>
<keyword evidence="4" id="KW-1185">Reference proteome</keyword>
<feature type="domain" description="Acyltransferase 3" evidence="2">
    <location>
        <begin position="27"/>
        <end position="374"/>
    </location>
</feature>
<feature type="transmembrane region" description="Helical" evidence="1">
    <location>
        <begin position="169"/>
        <end position="191"/>
    </location>
</feature>
<dbReference type="Pfam" id="PF01757">
    <property type="entry name" value="Acyl_transf_3"/>
    <property type="match status" value="1"/>
</dbReference>
<dbReference type="Proteomes" id="UP000017396">
    <property type="component" value="Chromosome"/>
</dbReference>
<dbReference type="PANTHER" id="PTHR23028:SF53">
    <property type="entry name" value="ACYL_TRANSF_3 DOMAIN-CONTAINING PROTEIN"/>
    <property type="match status" value="1"/>
</dbReference>
<dbReference type="InterPro" id="IPR002656">
    <property type="entry name" value="Acyl_transf_3_dom"/>
</dbReference>
<dbReference type="PANTHER" id="PTHR23028">
    <property type="entry name" value="ACETYLTRANSFERASE"/>
    <property type="match status" value="1"/>
</dbReference>
<evidence type="ECO:0000259" key="2">
    <source>
        <dbReference type="Pfam" id="PF01757"/>
    </source>
</evidence>
<dbReference type="GO" id="GO:0016747">
    <property type="term" value="F:acyltransferase activity, transferring groups other than amino-acyl groups"/>
    <property type="evidence" value="ECO:0007669"/>
    <property type="project" value="InterPro"/>
</dbReference>
<protein>
    <submittedName>
        <fullName evidence="3">Acyltransferase 3</fullName>
    </submittedName>
</protein>
<feature type="transmembrane region" description="Helical" evidence="1">
    <location>
        <begin position="257"/>
        <end position="277"/>
    </location>
</feature>
<dbReference type="AlphaFoldDB" id="U5QPX7"/>
<dbReference type="KEGG" id="glj:GKIL_3438"/>
<evidence type="ECO:0000313" key="3">
    <source>
        <dbReference type="EMBL" id="AGY59684.1"/>
    </source>
</evidence>
<sequence length="385" mass="43480">MVQSVLAQNPSTLSKAVNKLPERFEHLDGLRGLAALFVVLHHAYIDVDSPQLPSALIYSSQWLHYGHFSVAIFIVLSGYCLMLSVARTPDYSLPKGLFHYFKRRAKRILPPYYGALLLCLLLIAAVDGLGHFDHTIWDNSLPAFSLEALLPHLLLIHNFSANWVKKIDYPMWSVALEWQFYFLFSLVLLPLWRRFGPLFVMFFAFVVGYIPLYFLHGYLEWSCPWFLGLFALGMVAAAISVQPGFAAWRKNIPWAGISLLLALAVGAMGALFSFWWVLDRLPLIDPLVGLAAACLLVACSSPSAERMAVLKVLRARWLVACGMFSYSLYLVHAPILAIVRLGLKPLALTPVQWFWMLPSLGTICATAVAWLFYRIFERPFLNLSR</sequence>
<dbReference type="GO" id="GO:0016020">
    <property type="term" value="C:membrane"/>
    <property type="evidence" value="ECO:0007669"/>
    <property type="project" value="TreeGrafter"/>
</dbReference>
<dbReference type="STRING" id="1183438.GKIL_3438"/>
<feature type="transmembrane region" description="Helical" evidence="1">
    <location>
        <begin position="65"/>
        <end position="86"/>
    </location>
</feature>
<dbReference type="OrthoDB" id="572802at2"/>
<reference evidence="3 4" key="1">
    <citation type="journal article" date="2013" name="PLoS ONE">
        <title>Cultivation and Complete Genome Sequencing of Gloeobacter kilaueensis sp. nov., from a Lava Cave in Kilauea Caldera, Hawai'i.</title>
        <authorList>
            <person name="Saw J.H."/>
            <person name="Schatz M."/>
            <person name="Brown M.V."/>
            <person name="Kunkel D.D."/>
            <person name="Foster J.S."/>
            <person name="Shick H."/>
            <person name="Christensen S."/>
            <person name="Hou S."/>
            <person name="Wan X."/>
            <person name="Donachie S.P."/>
        </authorList>
    </citation>
    <scope>NUCLEOTIDE SEQUENCE [LARGE SCALE GENOMIC DNA]</scope>
    <source>
        <strain evidence="4">JS</strain>
    </source>
</reference>
<evidence type="ECO:0000256" key="1">
    <source>
        <dbReference type="SAM" id="Phobius"/>
    </source>
</evidence>
<name>U5QPX7_GLOK1</name>
<dbReference type="RefSeq" id="WP_023174982.1">
    <property type="nucleotide sequence ID" value="NC_022600.1"/>
</dbReference>
<dbReference type="HOGENOM" id="CLU_005679_2_4_3"/>
<dbReference type="GO" id="GO:0009103">
    <property type="term" value="P:lipopolysaccharide biosynthetic process"/>
    <property type="evidence" value="ECO:0007669"/>
    <property type="project" value="TreeGrafter"/>
</dbReference>
<proteinExistence type="predicted"/>
<keyword evidence="1" id="KW-0812">Transmembrane</keyword>
<feature type="transmembrane region" description="Helical" evidence="1">
    <location>
        <begin position="317"/>
        <end position="341"/>
    </location>
</feature>
<accession>U5QPX7</accession>
<evidence type="ECO:0000313" key="4">
    <source>
        <dbReference type="Proteomes" id="UP000017396"/>
    </source>
</evidence>